<comment type="caution">
    <text evidence="2">The sequence shown here is derived from an EMBL/GenBank/DDBJ whole genome shotgun (WGS) entry which is preliminary data.</text>
</comment>
<evidence type="ECO:0008006" key="4">
    <source>
        <dbReference type="Google" id="ProtNLM"/>
    </source>
</evidence>
<accession>A0ABQ2NS18</accession>
<dbReference type="Proteomes" id="UP000620064">
    <property type="component" value="Unassembled WGS sequence"/>
</dbReference>
<feature type="transmembrane region" description="Helical" evidence="1">
    <location>
        <begin position="12"/>
        <end position="30"/>
    </location>
</feature>
<evidence type="ECO:0000313" key="3">
    <source>
        <dbReference type="Proteomes" id="UP000620064"/>
    </source>
</evidence>
<feature type="transmembrane region" description="Helical" evidence="1">
    <location>
        <begin position="36"/>
        <end position="64"/>
    </location>
</feature>
<organism evidence="2 3">
    <name type="scientific">Cloacibacterium rupense</name>
    <dbReference type="NCBI Taxonomy" id="517423"/>
    <lineage>
        <taxon>Bacteria</taxon>
        <taxon>Pseudomonadati</taxon>
        <taxon>Bacteroidota</taxon>
        <taxon>Flavobacteriia</taxon>
        <taxon>Flavobacteriales</taxon>
        <taxon>Weeksellaceae</taxon>
    </lineage>
</organism>
<reference evidence="3" key="1">
    <citation type="journal article" date="2019" name="Int. J. Syst. Evol. Microbiol.">
        <title>The Global Catalogue of Microorganisms (GCM) 10K type strain sequencing project: providing services to taxonomists for standard genome sequencing and annotation.</title>
        <authorList>
            <consortium name="The Broad Institute Genomics Platform"/>
            <consortium name="The Broad Institute Genome Sequencing Center for Infectious Disease"/>
            <person name="Wu L."/>
            <person name="Ma J."/>
        </authorList>
    </citation>
    <scope>NUCLEOTIDE SEQUENCE [LARGE SCALE GENOMIC DNA]</scope>
    <source>
        <strain evidence="3">CGMCC 1.7656</strain>
    </source>
</reference>
<evidence type="ECO:0000256" key="1">
    <source>
        <dbReference type="SAM" id="Phobius"/>
    </source>
</evidence>
<evidence type="ECO:0000313" key="2">
    <source>
        <dbReference type="EMBL" id="GGP05642.1"/>
    </source>
</evidence>
<keyword evidence="1" id="KW-0472">Membrane</keyword>
<protein>
    <recommendedName>
        <fullName evidence="4">Branched-chain amino acid:cation transporter, LIVCS family</fullName>
    </recommendedName>
</protein>
<dbReference type="RefSeq" id="WP_188618228.1">
    <property type="nucleotide sequence ID" value="NZ_BMLV01000005.1"/>
</dbReference>
<name>A0ABQ2NS18_9FLAO</name>
<proteinExistence type="predicted"/>
<sequence length="97" mass="11099">MKIFTIKNIGKLFFWLSFILGSICLFGYVFTKDIQFAIAGYFLLIYGGIINLMVFVVLIIAAFFNIEKKEDYVKSAYILLINIPIAILYAWIGLSII</sequence>
<feature type="transmembrane region" description="Helical" evidence="1">
    <location>
        <begin position="76"/>
        <end position="96"/>
    </location>
</feature>
<keyword evidence="3" id="KW-1185">Reference proteome</keyword>
<keyword evidence="1" id="KW-1133">Transmembrane helix</keyword>
<gene>
    <name evidence="2" type="ORF">GCM10010992_22540</name>
</gene>
<dbReference type="EMBL" id="BMLV01000005">
    <property type="protein sequence ID" value="GGP05642.1"/>
    <property type="molecule type" value="Genomic_DNA"/>
</dbReference>
<keyword evidence="1" id="KW-0812">Transmembrane</keyword>